<reference evidence="2" key="1">
    <citation type="submission" date="2022-10" db="UniProtKB">
        <authorList>
            <consortium name="WormBaseParasite"/>
        </authorList>
    </citation>
    <scope>IDENTIFICATION</scope>
</reference>
<keyword evidence="1" id="KW-0472">Membrane</keyword>
<name>A0A913HH42_STRER</name>
<dbReference type="WBParaSite" id="SSTP_0000176900.1">
    <property type="protein sequence ID" value="SSTP_0000176900.1"/>
    <property type="gene ID" value="SSTP_0000176900"/>
</dbReference>
<accession>A0A913HH42</accession>
<evidence type="ECO:0000313" key="2">
    <source>
        <dbReference type="WBParaSite" id="SSTP_0000176900.1"/>
    </source>
</evidence>
<feature type="transmembrane region" description="Helical" evidence="1">
    <location>
        <begin position="425"/>
        <end position="444"/>
    </location>
</feature>
<keyword evidence="1" id="KW-1133">Transmembrane helix</keyword>
<dbReference type="AlphaFoldDB" id="A0A913HH42"/>
<evidence type="ECO:0000256" key="1">
    <source>
        <dbReference type="SAM" id="Phobius"/>
    </source>
</evidence>
<keyword evidence="1" id="KW-0812">Transmembrane</keyword>
<organism evidence="2">
    <name type="scientific">Strongyloides stercoralis</name>
    <name type="common">Threadworm</name>
    <dbReference type="NCBI Taxonomy" id="6248"/>
    <lineage>
        <taxon>Eukaryota</taxon>
        <taxon>Metazoa</taxon>
        <taxon>Ecdysozoa</taxon>
        <taxon>Nematoda</taxon>
        <taxon>Chromadorea</taxon>
        <taxon>Rhabditida</taxon>
        <taxon>Tylenchina</taxon>
        <taxon>Panagrolaimomorpha</taxon>
        <taxon>Strongyloidoidea</taxon>
        <taxon>Strongyloididae</taxon>
        <taxon>Strongyloides</taxon>
    </lineage>
</organism>
<proteinExistence type="predicted"/>
<protein>
    <submittedName>
        <fullName evidence="2">SUEL-type lectin domain-containing protein</fullName>
    </submittedName>
</protein>
<sequence length="447" mass="52264">MKIYIIFFFILSKGYSLYNYPIFDFSKTYGVECQYLANYVMLGVEFLRSIETDICSIREKCAYLQVDIPDLMIGQVQGCSNKIFDIINDLLYDRKDFINEMPENFIEKAKNACYKNDHIYIRGKLLSGEFYFYMACSYNHDYIVKDYAPYLPPIPGPSDNVQCKKNNYEGDYMCSEGYCTYIQLIFNNTLKHITLFHEFYGCPSDYFNYLYDMQQNYALKETFFQSLGGSCSQYSSLEKYDFYKENIIYIYQNCNPDINNIISNVPQLPNILDYDNNIYGECYYLVNGYLSNSDEDIGNVETLCNQKHCVTLTINVNEVSGIFMGCSSELRKYLNVINKKSSNLIESKIEEYIYNCNNGGTTSVSYDETFSMTINCNNTVTSFNFEIMENSYQNTSIEEYNISNLFKNEKYYTIEKAITNNSKNIFSLCCVFNIVLLIFLFIVIQFY</sequence>